<dbReference type="RefSeq" id="WP_136406626.1">
    <property type="nucleotide sequence ID" value="NZ_SSWX01000012.1"/>
</dbReference>
<dbReference type="GO" id="GO:0009279">
    <property type="term" value="C:cell outer membrane"/>
    <property type="evidence" value="ECO:0007669"/>
    <property type="project" value="UniProtKB-SubCell"/>
</dbReference>
<dbReference type="InterPro" id="IPR010130">
    <property type="entry name" value="T1SS_OMP_TolC"/>
</dbReference>
<dbReference type="EMBL" id="SSWX01000012">
    <property type="protein sequence ID" value="THJ33024.1"/>
    <property type="molecule type" value="Genomic_DNA"/>
</dbReference>
<evidence type="ECO:0000256" key="4">
    <source>
        <dbReference type="ARBA" id="ARBA00022452"/>
    </source>
</evidence>
<keyword evidence="3" id="KW-0813">Transport</keyword>
<keyword evidence="10" id="KW-1185">Reference proteome</keyword>
<evidence type="ECO:0000256" key="5">
    <source>
        <dbReference type="ARBA" id="ARBA00022692"/>
    </source>
</evidence>
<dbReference type="GO" id="GO:0015288">
    <property type="term" value="F:porin activity"/>
    <property type="evidence" value="ECO:0007669"/>
    <property type="project" value="TreeGrafter"/>
</dbReference>
<evidence type="ECO:0000256" key="3">
    <source>
        <dbReference type="ARBA" id="ARBA00022448"/>
    </source>
</evidence>
<evidence type="ECO:0000256" key="1">
    <source>
        <dbReference type="ARBA" id="ARBA00004442"/>
    </source>
</evidence>
<comment type="subcellular location">
    <subcellularLocation>
        <location evidence="1">Cell outer membrane</location>
    </subcellularLocation>
</comment>
<proteinExistence type="inferred from homology"/>
<evidence type="ECO:0000256" key="7">
    <source>
        <dbReference type="ARBA" id="ARBA00023237"/>
    </source>
</evidence>
<keyword evidence="4" id="KW-1134">Transmembrane beta strand</keyword>
<gene>
    <name evidence="9" type="ORF">E8K88_10540</name>
</gene>
<reference evidence="9 10" key="1">
    <citation type="submission" date="2019-04" db="EMBL/GenBank/DDBJ databases">
        <title>Lampropedia sp YIM MLB12 draf genome.</title>
        <authorList>
            <person name="Wang Y.-X."/>
        </authorList>
    </citation>
    <scope>NUCLEOTIDE SEQUENCE [LARGE SCALE GENOMIC DNA]</scope>
    <source>
        <strain evidence="9 10">YIM MLB12</strain>
    </source>
</reference>
<comment type="caution">
    <text evidence="9">The sequence shown here is derived from an EMBL/GenBank/DDBJ whole genome shotgun (WGS) entry which is preliminary data.</text>
</comment>
<dbReference type="AlphaFoldDB" id="A0A4S5BKI4"/>
<keyword evidence="5" id="KW-0812">Transmembrane</keyword>
<dbReference type="OrthoDB" id="9813458at2"/>
<dbReference type="PANTHER" id="PTHR30026">
    <property type="entry name" value="OUTER MEMBRANE PROTEIN TOLC"/>
    <property type="match status" value="1"/>
</dbReference>
<organism evidence="9 10">
    <name type="scientific">Lampropedia aestuarii</name>
    <dbReference type="NCBI Taxonomy" id="2562762"/>
    <lineage>
        <taxon>Bacteria</taxon>
        <taxon>Pseudomonadati</taxon>
        <taxon>Pseudomonadota</taxon>
        <taxon>Betaproteobacteria</taxon>
        <taxon>Burkholderiales</taxon>
        <taxon>Comamonadaceae</taxon>
        <taxon>Lampropedia</taxon>
    </lineage>
</organism>
<dbReference type="NCBIfam" id="TIGR01844">
    <property type="entry name" value="type_I_sec_TolC"/>
    <property type="match status" value="1"/>
</dbReference>
<dbReference type="GO" id="GO:0015562">
    <property type="term" value="F:efflux transmembrane transporter activity"/>
    <property type="evidence" value="ECO:0007669"/>
    <property type="project" value="InterPro"/>
</dbReference>
<dbReference type="GO" id="GO:1990281">
    <property type="term" value="C:efflux pump complex"/>
    <property type="evidence" value="ECO:0007669"/>
    <property type="project" value="TreeGrafter"/>
</dbReference>
<evidence type="ECO:0000313" key="10">
    <source>
        <dbReference type="Proteomes" id="UP000306236"/>
    </source>
</evidence>
<name>A0A4S5BKI4_9BURK</name>
<evidence type="ECO:0000313" key="9">
    <source>
        <dbReference type="EMBL" id="THJ33024.1"/>
    </source>
</evidence>
<comment type="similarity">
    <text evidence="2">Belongs to the outer membrane factor (OMF) (TC 1.B.17) family.</text>
</comment>
<dbReference type="SUPFAM" id="SSF56954">
    <property type="entry name" value="Outer membrane efflux proteins (OEP)"/>
    <property type="match status" value="1"/>
</dbReference>
<sequence>MRFPIHSTLRLSLSALLIGTPLLLQAQSLLDMVENATGYDAQWRSAQAEKEAAERRSDQARAPLLPQVGIGADLSRAQTRLNIQDRQHTGTTHNIALMASQSLYRPADNVQLSQSKLAVQSAQYALNAAAQDLIVRVAQAYFDVLVAQDTLAFVQAEKESVIEQLAAAERNFEVGNSTITDTREAQARFDLVRAQEIAAANDLQVKKLALDKTVGLIQSQPWPLQHPFTLPEPSSENVMDWVDWAQSQQPQIRQAQLGLDIAKLETDKAETGHLPTVSLTASVGQTNNRQGTLATPVNGMRSQQASVGVALNMPLYAGGAVQNRVRETLALEEVARAQLDEVTRNTVQATREAFYGMQSGRSQVKALEAAEVSSLSALEANQLGYEVGVRINLDVLNSQSQLFQTRRDLAQARYGVLMSNLRLAQASGTLSMDDVRKIDALLQPLPAAASATTSGNSTAAPAEAAPVTTAPQQ</sequence>
<evidence type="ECO:0000256" key="2">
    <source>
        <dbReference type="ARBA" id="ARBA00007613"/>
    </source>
</evidence>
<evidence type="ECO:0000256" key="6">
    <source>
        <dbReference type="ARBA" id="ARBA00023136"/>
    </source>
</evidence>
<dbReference type="Gene3D" id="1.20.1600.10">
    <property type="entry name" value="Outer membrane efflux proteins (OEP)"/>
    <property type="match status" value="1"/>
</dbReference>
<keyword evidence="6" id="KW-0472">Membrane</keyword>
<feature type="region of interest" description="Disordered" evidence="8">
    <location>
        <begin position="449"/>
        <end position="473"/>
    </location>
</feature>
<dbReference type="InterPro" id="IPR051906">
    <property type="entry name" value="TolC-like"/>
</dbReference>
<accession>A0A4S5BKI4</accession>
<evidence type="ECO:0000256" key="8">
    <source>
        <dbReference type="SAM" id="MobiDB-lite"/>
    </source>
</evidence>
<dbReference type="Pfam" id="PF02321">
    <property type="entry name" value="OEP"/>
    <property type="match status" value="2"/>
</dbReference>
<protein>
    <submittedName>
        <fullName evidence="9">Channel protein TolC</fullName>
    </submittedName>
</protein>
<dbReference type="PANTHER" id="PTHR30026:SF20">
    <property type="entry name" value="OUTER MEMBRANE PROTEIN TOLC"/>
    <property type="match status" value="1"/>
</dbReference>
<dbReference type="InterPro" id="IPR003423">
    <property type="entry name" value="OMP_efflux"/>
</dbReference>
<dbReference type="Proteomes" id="UP000306236">
    <property type="component" value="Unassembled WGS sequence"/>
</dbReference>
<keyword evidence="7" id="KW-0998">Cell outer membrane</keyword>